<name>A0A2A9NI44_9AGAR</name>
<proteinExistence type="predicted"/>
<dbReference type="AlphaFoldDB" id="A0A2A9NI44"/>
<reference evidence="1 2" key="1">
    <citation type="submission" date="2014-02" db="EMBL/GenBank/DDBJ databases">
        <title>Transposable element dynamics among asymbiotic and ectomycorrhizal Amanita fungi.</title>
        <authorList>
            <consortium name="DOE Joint Genome Institute"/>
            <person name="Hess J."/>
            <person name="Skrede I."/>
            <person name="Wolfe B."/>
            <person name="LaButti K."/>
            <person name="Ohm R.A."/>
            <person name="Grigoriev I.V."/>
            <person name="Pringle A."/>
        </authorList>
    </citation>
    <scope>NUCLEOTIDE SEQUENCE [LARGE SCALE GENOMIC DNA]</scope>
    <source>
        <strain evidence="1 2">SKay4041</strain>
    </source>
</reference>
<organism evidence="1 2">
    <name type="scientific">Amanita thiersii Skay4041</name>
    <dbReference type="NCBI Taxonomy" id="703135"/>
    <lineage>
        <taxon>Eukaryota</taxon>
        <taxon>Fungi</taxon>
        <taxon>Dikarya</taxon>
        <taxon>Basidiomycota</taxon>
        <taxon>Agaricomycotina</taxon>
        <taxon>Agaricomycetes</taxon>
        <taxon>Agaricomycetidae</taxon>
        <taxon>Agaricales</taxon>
        <taxon>Pluteineae</taxon>
        <taxon>Amanitaceae</taxon>
        <taxon>Amanita</taxon>
    </lineage>
</organism>
<dbReference type="EMBL" id="KZ302112">
    <property type="protein sequence ID" value="PFH47426.1"/>
    <property type="molecule type" value="Genomic_DNA"/>
</dbReference>
<protein>
    <submittedName>
        <fullName evidence="1">Uncharacterized protein</fullName>
    </submittedName>
</protein>
<gene>
    <name evidence="1" type="ORF">AMATHDRAFT_6768</name>
</gene>
<evidence type="ECO:0000313" key="1">
    <source>
        <dbReference type="EMBL" id="PFH47426.1"/>
    </source>
</evidence>
<dbReference type="Proteomes" id="UP000242287">
    <property type="component" value="Unassembled WGS sequence"/>
</dbReference>
<keyword evidence="2" id="KW-1185">Reference proteome</keyword>
<evidence type="ECO:0000313" key="2">
    <source>
        <dbReference type="Proteomes" id="UP000242287"/>
    </source>
</evidence>
<sequence length="105" mass="11311">MATIKPLHPPVFLGSEVKIHTPADVPEPTSNIITFGVKLLVSGLDHSSPIAATLHIIRLLNEINTSNPNDHLPDLVVTSPDKTHAIDYCYALQTSSTQGSTPKHL</sequence>
<accession>A0A2A9NI44</accession>